<reference evidence="2" key="2">
    <citation type="journal article" date="2024" name="Plant">
        <title>Genomic evolution and insights into agronomic trait innovations of Sesamum species.</title>
        <authorList>
            <person name="Miao H."/>
            <person name="Wang L."/>
            <person name="Qu L."/>
            <person name="Liu H."/>
            <person name="Sun Y."/>
            <person name="Le M."/>
            <person name="Wang Q."/>
            <person name="Wei S."/>
            <person name="Zheng Y."/>
            <person name="Lin W."/>
            <person name="Duan Y."/>
            <person name="Cao H."/>
            <person name="Xiong S."/>
            <person name="Wang X."/>
            <person name="Wei L."/>
            <person name="Li C."/>
            <person name="Ma Q."/>
            <person name="Ju M."/>
            <person name="Zhao R."/>
            <person name="Li G."/>
            <person name="Mu C."/>
            <person name="Tian Q."/>
            <person name="Mei H."/>
            <person name="Zhang T."/>
            <person name="Gao T."/>
            <person name="Zhang H."/>
        </authorList>
    </citation>
    <scope>NUCLEOTIDE SEQUENCE</scope>
    <source>
        <strain evidence="2">K16</strain>
    </source>
</reference>
<comment type="caution">
    <text evidence="2">The sequence shown here is derived from an EMBL/GenBank/DDBJ whole genome shotgun (WGS) entry which is preliminary data.</text>
</comment>
<feature type="compositionally biased region" description="Polar residues" evidence="1">
    <location>
        <begin position="281"/>
        <end position="293"/>
    </location>
</feature>
<feature type="region of interest" description="Disordered" evidence="1">
    <location>
        <begin position="269"/>
        <end position="293"/>
    </location>
</feature>
<evidence type="ECO:0000256" key="1">
    <source>
        <dbReference type="SAM" id="MobiDB-lite"/>
    </source>
</evidence>
<keyword evidence="3" id="KW-1185">Reference proteome</keyword>
<reference evidence="2" key="1">
    <citation type="submission" date="2020-06" db="EMBL/GenBank/DDBJ databases">
        <authorList>
            <person name="Li T."/>
            <person name="Hu X."/>
            <person name="Zhang T."/>
            <person name="Song X."/>
            <person name="Zhang H."/>
            <person name="Dai N."/>
            <person name="Sheng W."/>
            <person name="Hou X."/>
            <person name="Wei L."/>
        </authorList>
    </citation>
    <scope>NUCLEOTIDE SEQUENCE</scope>
    <source>
        <strain evidence="2">K16</strain>
        <tissue evidence="2">Leaf</tissue>
    </source>
</reference>
<feature type="region of interest" description="Disordered" evidence="1">
    <location>
        <begin position="229"/>
        <end position="249"/>
    </location>
</feature>
<dbReference type="EMBL" id="JACGWL010000008">
    <property type="protein sequence ID" value="KAK4396325.1"/>
    <property type="molecule type" value="Genomic_DNA"/>
</dbReference>
<dbReference type="PANTHER" id="PTHR33448:SF10">
    <property type="entry name" value="PROTAMINE P1 FAMILY PROTEIN"/>
    <property type="match status" value="1"/>
</dbReference>
<feature type="region of interest" description="Disordered" evidence="1">
    <location>
        <begin position="177"/>
        <end position="201"/>
    </location>
</feature>
<proteinExistence type="predicted"/>
<gene>
    <name evidence="2" type="ORF">Sango_1469100</name>
</gene>
<evidence type="ECO:0000313" key="2">
    <source>
        <dbReference type="EMBL" id="KAK4396325.1"/>
    </source>
</evidence>
<protein>
    <submittedName>
        <fullName evidence="2">Uncharacterized protein</fullName>
    </submittedName>
</protein>
<feature type="compositionally biased region" description="Polar residues" evidence="1">
    <location>
        <begin position="186"/>
        <end position="201"/>
    </location>
</feature>
<dbReference type="AlphaFoldDB" id="A0AAE1WMR5"/>
<name>A0AAE1WMR5_9LAMI</name>
<dbReference type="PANTHER" id="PTHR33448">
    <property type="entry name" value="CHLOROPLAST PROTEIN HCF243-RELATED"/>
    <property type="match status" value="1"/>
</dbReference>
<dbReference type="Proteomes" id="UP001289374">
    <property type="component" value="Unassembled WGS sequence"/>
</dbReference>
<sequence>MKALSKPLSSPSRAEKFPPPLMRFLRSNVGSRSRGRSRSSPIFYLRTKKTAVPAGVIQEPSSPKVTCIGQVRVRRSAKTKARKTAVKRRRCCWLKRTLFYGKIPWRFRWRKRPFKGAFCSDNKYENVGGSAQESKRDCHVEVESSSSPSSPPKNALLLTRCRSAPYRSSSLGGRFWGSPLAEAEPQNESEQGVVQENPNPNPSCCQNVVDEDARIISLQESSQELEMLKKKKKKKNSGEEDLKGVNVAGGLTAVHPLLLTRCKSEPARTGERLIINPQPPNQTRFDSSSQHNS</sequence>
<organism evidence="2 3">
    <name type="scientific">Sesamum angolense</name>
    <dbReference type="NCBI Taxonomy" id="2727404"/>
    <lineage>
        <taxon>Eukaryota</taxon>
        <taxon>Viridiplantae</taxon>
        <taxon>Streptophyta</taxon>
        <taxon>Embryophyta</taxon>
        <taxon>Tracheophyta</taxon>
        <taxon>Spermatophyta</taxon>
        <taxon>Magnoliopsida</taxon>
        <taxon>eudicotyledons</taxon>
        <taxon>Gunneridae</taxon>
        <taxon>Pentapetalae</taxon>
        <taxon>asterids</taxon>
        <taxon>lamiids</taxon>
        <taxon>Lamiales</taxon>
        <taxon>Pedaliaceae</taxon>
        <taxon>Sesamum</taxon>
    </lineage>
</organism>
<accession>A0AAE1WMR5</accession>
<evidence type="ECO:0000313" key="3">
    <source>
        <dbReference type="Proteomes" id="UP001289374"/>
    </source>
</evidence>